<evidence type="ECO:0000256" key="17">
    <source>
        <dbReference type="ARBA" id="ARBA00068609"/>
    </source>
</evidence>
<evidence type="ECO:0000256" key="9">
    <source>
        <dbReference type="ARBA" id="ARBA00022833"/>
    </source>
</evidence>
<feature type="compositionally biased region" description="Basic and acidic residues" evidence="21">
    <location>
        <begin position="169"/>
        <end position="180"/>
    </location>
</feature>
<dbReference type="Proteomes" id="UP001190640">
    <property type="component" value="Chromosome 7"/>
</dbReference>
<feature type="compositionally biased region" description="Basic and acidic residues" evidence="21">
    <location>
        <begin position="393"/>
        <end position="420"/>
    </location>
</feature>
<keyword evidence="11" id="KW-0811">Translocation</keyword>
<feature type="region of interest" description="Disordered" evidence="21">
    <location>
        <begin position="169"/>
        <end position="193"/>
    </location>
</feature>
<evidence type="ECO:0000256" key="14">
    <source>
        <dbReference type="ARBA" id="ARBA00023136"/>
    </source>
</evidence>
<evidence type="ECO:0000256" key="18">
    <source>
        <dbReference type="ARBA" id="ARBA00078197"/>
    </source>
</evidence>
<dbReference type="GO" id="GO:0051028">
    <property type="term" value="P:mRNA transport"/>
    <property type="evidence" value="ECO:0007669"/>
    <property type="project" value="UniProtKB-KW"/>
</dbReference>
<keyword evidence="5" id="KW-0479">Metal-binding</keyword>
<feature type="region of interest" description="Disordered" evidence="21">
    <location>
        <begin position="1089"/>
        <end position="1111"/>
    </location>
</feature>
<evidence type="ECO:0000256" key="19">
    <source>
        <dbReference type="ARBA" id="ARBA00079437"/>
    </source>
</evidence>
<evidence type="ECO:0000256" key="13">
    <source>
        <dbReference type="ARBA" id="ARBA00023132"/>
    </source>
</evidence>
<comment type="subcellular location">
    <subcellularLocation>
        <location evidence="2">Nucleus membrane</location>
    </subcellularLocation>
    <subcellularLocation>
        <location evidence="3">Nucleus</location>
        <location evidence="3">Nuclear pore complex</location>
    </subcellularLocation>
</comment>
<dbReference type="InterPro" id="IPR001876">
    <property type="entry name" value="Znf_RanBP2"/>
</dbReference>
<evidence type="ECO:0000256" key="11">
    <source>
        <dbReference type="ARBA" id="ARBA00023010"/>
    </source>
</evidence>
<evidence type="ECO:0000256" key="12">
    <source>
        <dbReference type="ARBA" id="ARBA00023125"/>
    </source>
</evidence>
<feature type="compositionally biased region" description="Polar residues" evidence="21">
    <location>
        <begin position="1316"/>
        <end position="1328"/>
    </location>
</feature>
<dbReference type="SMART" id="SM00547">
    <property type="entry name" value="ZnF_RBZ"/>
    <property type="match status" value="4"/>
</dbReference>
<dbReference type="PROSITE" id="PS01358">
    <property type="entry name" value="ZF_RANBP2_1"/>
    <property type="match status" value="4"/>
</dbReference>
<feature type="compositionally biased region" description="Polar residues" evidence="21">
    <location>
        <begin position="182"/>
        <end position="191"/>
    </location>
</feature>
<name>A0AA97JPR2_EUBMA</name>
<evidence type="ECO:0000256" key="7">
    <source>
        <dbReference type="ARBA" id="ARBA00022771"/>
    </source>
</evidence>
<keyword evidence="23" id="KW-1185">Reference proteome</keyword>
<evidence type="ECO:0000256" key="5">
    <source>
        <dbReference type="ARBA" id="ARBA00022723"/>
    </source>
</evidence>
<evidence type="ECO:0000256" key="21">
    <source>
        <dbReference type="SAM" id="MobiDB-lite"/>
    </source>
</evidence>
<evidence type="ECO:0000256" key="20">
    <source>
        <dbReference type="PROSITE-ProRule" id="PRU00322"/>
    </source>
</evidence>
<evidence type="ECO:0000313" key="23">
    <source>
        <dbReference type="Proteomes" id="UP001190640"/>
    </source>
</evidence>
<feature type="domain" description="RanBP2-type" evidence="22">
    <location>
        <begin position="787"/>
        <end position="816"/>
    </location>
</feature>
<evidence type="ECO:0000259" key="22">
    <source>
        <dbReference type="PROSITE" id="PS50199"/>
    </source>
</evidence>
<evidence type="ECO:0000256" key="3">
    <source>
        <dbReference type="ARBA" id="ARBA00004567"/>
    </source>
</evidence>
<dbReference type="GO" id="GO:0006606">
    <property type="term" value="P:protein import into nucleus"/>
    <property type="evidence" value="ECO:0007669"/>
    <property type="project" value="TreeGrafter"/>
</dbReference>
<dbReference type="GO" id="GO:0031965">
    <property type="term" value="C:nuclear membrane"/>
    <property type="evidence" value="ECO:0007669"/>
    <property type="project" value="UniProtKB-SubCell"/>
</dbReference>
<dbReference type="GeneID" id="129333360"/>
<proteinExistence type="inferred from homology"/>
<dbReference type="PANTHER" id="PTHR23193">
    <property type="entry name" value="NUCLEAR PORE COMPLEX PROTEIN NUP"/>
    <property type="match status" value="1"/>
</dbReference>
<feature type="domain" description="RanBP2-type" evidence="22">
    <location>
        <begin position="845"/>
        <end position="874"/>
    </location>
</feature>
<dbReference type="InterPro" id="IPR018892">
    <property type="entry name" value="Retro-transposon_transp_CS"/>
</dbReference>
<evidence type="ECO:0000313" key="24">
    <source>
        <dbReference type="RefSeq" id="XP_054840929.1"/>
    </source>
</evidence>
<dbReference type="RefSeq" id="XP_054840929.1">
    <property type="nucleotide sequence ID" value="XM_054984954.1"/>
</dbReference>
<keyword evidence="15" id="KW-0539">Nucleus</keyword>
<dbReference type="FunFam" id="4.10.1060.10:FF:000001">
    <property type="entry name" value="Nuclear pore complex protein Nup153"/>
    <property type="match status" value="3"/>
</dbReference>
<evidence type="ECO:0000256" key="8">
    <source>
        <dbReference type="ARBA" id="ARBA00022816"/>
    </source>
</evidence>
<keyword evidence="12" id="KW-0238">DNA-binding</keyword>
<feature type="region of interest" description="Disordered" evidence="21">
    <location>
        <begin position="1308"/>
        <end position="1387"/>
    </location>
</feature>
<comment type="cofactor">
    <cofactor evidence="1">
        <name>Zn(2+)</name>
        <dbReference type="ChEBI" id="CHEBI:29105"/>
    </cofactor>
</comment>
<keyword evidence="9" id="KW-0862">Zinc</keyword>
<feature type="compositionally biased region" description="Gly residues" evidence="21">
    <location>
        <begin position="1"/>
        <end position="20"/>
    </location>
</feature>
<evidence type="ECO:0000256" key="2">
    <source>
        <dbReference type="ARBA" id="ARBA00004126"/>
    </source>
</evidence>
<dbReference type="SUPFAM" id="SSF90209">
    <property type="entry name" value="Ran binding protein zinc finger-like"/>
    <property type="match status" value="4"/>
</dbReference>
<keyword evidence="6" id="KW-0677">Repeat</keyword>
<keyword evidence="13" id="KW-0906">Nuclear pore complex</keyword>
<organism evidence="23 24">
    <name type="scientific">Eublepharis macularius</name>
    <name type="common">Leopard gecko</name>
    <name type="synonym">Cyrtodactylus macularius</name>
    <dbReference type="NCBI Taxonomy" id="481883"/>
    <lineage>
        <taxon>Eukaryota</taxon>
        <taxon>Metazoa</taxon>
        <taxon>Chordata</taxon>
        <taxon>Craniata</taxon>
        <taxon>Vertebrata</taxon>
        <taxon>Euteleostomi</taxon>
        <taxon>Lepidosauria</taxon>
        <taxon>Squamata</taxon>
        <taxon>Bifurcata</taxon>
        <taxon>Gekkota</taxon>
        <taxon>Eublepharidae</taxon>
        <taxon>Eublepharinae</taxon>
        <taxon>Eublepharis</taxon>
    </lineage>
</organism>
<feature type="region of interest" description="Disordered" evidence="21">
    <location>
        <begin position="1"/>
        <end position="35"/>
    </location>
</feature>
<evidence type="ECO:0000256" key="10">
    <source>
        <dbReference type="ARBA" id="ARBA00022927"/>
    </source>
</evidence>
<dbReference type="CTD" id="9972"/>
<protein>
    <recommendedName>
        <fullName evidence="17">Nuclear pore complex protein Nup153</fullName>
    </recommendedName>
    <alternativeName>
        <fullName evidence="19">153 kDa nucleoporin</fullName>
    </alternativeName>
    <alternativeName>
        <fullName evidence="18">Nucleoporin Nup153</fullName>
    </alternativeName>
</protein>
<feature type="region of interest" description="Disordered" evidence="21">
    <location>
        <begin position="1031"/>
        <end position="1063"/>
    </location>
</feature>
<feature type="region of interest" description="Disordered" evidence="21">
    <location>
        <begin position="1127"/>
        <end position="1268"/>
    </location>
</feature>
<feature type="compositionally biased region" description="Polar residues" evidence="21">
    <location>
        <begin position="1358"/>
        <end position="1385"/>
    </location>
</feature>
<dbReference type="PROSITE" id="PS50199">
    <property type="entry name" value="ZF_RANBP2_2"/>
    <property type="match status" value="4"/>
</dbReference>
<keyword evidence="8" id="KW-0509">mRNA transport</keyword>
<feature type="domain" description="RanBP2-type" evidence="22">
    <location>
        <begin position="651"/>
        <end position="681"/>
    </location>
</feature>
<gene>
    <name evidence="24" type="primary">NUP153</name>
</gene>
<accession>A0AA97JPR2</accession>
<comment type="similarity">
    <text evidence="16">Belongs to the NUP153 family.</text>
</comment>
<keyword evidence="4" id="KW-0813">Transport</keyword>
<dbReference type="GO" id="GO:0008270">
    <property type="term" value="F:zinc ion binding"/>
    <property type="evidence" value="ECO:0007669"/>
    <property type="project" value="UniProtKB-KW"/>
</dbReference>
<evidence type="ECO:0000256" key="1">
    <source>
        <dbReference type="ARBA" id="ARBA00001947"/>
    </source>
</evidence>
<feature type="compositionally biased region" description="Low complexity" evidence="21">
    <location>
        <begin position="1333"/>
        <end position="1352"/>
    </location>
</feature>
<keyword evidence="14" id="KW-0472">Membrane</keyword>
<dbReference type="InterPro" id="IPR026054">
    <property type="entry name" value="Nucleoporin"/>
</dbReference>
<dbReference type="GO" id="GO:0005643">
    <property type="term" value="C:nuclear pore"/>
    <property type="evidence" value="ECO:0007669"/>
    <property type="project" value="UniProtKB-SubCell"/>
</dbReference>
<feature type="region of interest" description="Disordered" evidence="21">
    <location>
        <begin position="385"/>
        <end position="449"/>
    </location>
</feature>
<evidence type="ECO:0000256" key="6">
    <source>
        <dbReference type="ARBA" id="ARBA00022737"/>
    </source>
</evidence>
<dbReference type="KEGG" id="emc:129333360"/>
<dbReference type="Gene3D" id="4.10.1060.10">
    <property type="entry name" value="Zinc finger, RanBP2-type"/>
    <property type="match status" value="4"/>
</dbReference>
<dbReference type="Pfam" id="PF08604">
    <property type="entry name" value="Nup153"/>
    <property type="match status" value="1"/>
</dbReference>
<sequence length="1466" mass="152173">MDPGESGGGGGGDGGSGGGKIRTRRYHLAAASSKPYPRNKQGIINIVKESVKSIVPTWLQRYFRQSEEASPNEQRSQEENVNCHTAFAGNITEDNLEIDGRITPEPTRINLEGPSTSRSGLNFTDILTRPSLHRSHLNCTVLDSPLPFCQPSTSSAFPISNSGLSLGKEIKDSTSQHDDDNISTTSGFSSRASDKDIAVSKSVSVPPVWSTEAERPISQHTATSSKKPGFNLSAFGALSPSLGNTSVLKTSQLGNSPFYPGKTTYGGAAAAARQSKARITPYQMPIRRQMKAKQVNAQSYGVTSSTARRILQSLEKMSSPLADAKRIPSSISSSLSSPAERSMLNVTDFHSPRKKTESHFPPVQKLVTPKAVSLSMSRSQYFKPSLTSAAESGRIRQRIEMNHKGVKEKNLSEQKRDLSERSVSSPKFSTAASNGLPPAAGGGGGKMRRERGVHYVSKSAQEEEEMEVPALPEISLPISTSSLPNFSFGPLASTTASSSPVSSAQSVAKKVQPASNASSPVFRFSSPIVKSTEAEVLPPLSISGFKFSVPVAKSSEPSGSKDTPVMSVVNAAVNNISNKRENEEYDGPFKPAKVLKQGSVLDILKSPGFASPTTYSSSATPPVTTSTVVYTRPALSSFSAAVSGLGDTSKQTSMCWQCEACLVENKVTDNKCIACQTVKVPTSDGTKHSGILTPNTTTKSTVSTTGTQGFGDKFKAAAGTWDCDTCLVQNKPEVSKCVACETPKPGTGVKPALVLPVVTESTTAVSSSSSYTDTTVTLGFGDKFKKPKGAWECSVCLVSNKAEDSKCVACQSDKPGGSVPVVSSSASCSPSLSGGFLGFDKFKKPEGSWDCETCLVQNKADATKCVACESAKPGSTTELKSLSTATQAAASSAPSAPSFKFGIQSSSSESPQILGGTGKEFKFGEQTGFKFGITSDLGYSMNTTTGGFKVSKTEGSKLGTFPLESKSEDSLKETKSNSTFNFGLPSGATSTSSTGFQFGIANLGQQEKKEGLNKPAVGGFGFGTVSTTSSENTTGISGFKFGNTEEKEGSVTPFSFKKPEGKKDEISSAKGGFAFGSVESVTAPQLVLGRTDDKQESVAPSNPLVFGKKAENEETKAQPIFAFRKVEQTKDHSTAKPAFSFNLAKPAEKETEQATKTSFTFGAQANAADPGSTKPAFSFLNPSSSNSTVPSVSAGSGGSSVFSNTTSASNPPPTTFLFGQASNTVSSSAFGNPTDSSTSQSFGFSQESKPPATTSSTNTPVPFLFGTATTTNSTAGSGFSFAAAATTAASTGSSSSFVFGSGSSASATGSAFGASQTPTFGQSQGSSQPPAPTFGSLSSTSSSLFSAGTQSGPPAFGSVSSTTQPPVFGQQATQQPGFGSNTAPSSGPVFQFGSSSTNFNFAGSSPGVFTFGAPPGAPAQPAGSSGFSFTQPSAFNLGRSNGKNIFSATGSSLAARKIKTAVRRRK</sequence>
<dbReference type="PANTHER" id="PTHR23193:SF23">
    <property type="entry name" value="NUCLEAR PORE COMPLEX PROTEIN NUP153"/>
    <property type="match status" value="1"/>
</dbReference>
<feature type="compositionally biased region" description="Low complexity" evidence="21">
    <location>
        <begin position="1181"/>
        <end position="1209"/>
    </location>
</feature>
<feature type="region of interest" description="Disordered" evidence="21">
    <location>
        <begin position="959"/>
        <end position="984"/>
    </location>
</feature>
<evidence type="ECO:0000256" key="4">
    <source>
        <dbReference type="ARBA" id="ARBA00022448"/>
    </source>
</evidence>
<feature type="compositionally biased region" description="Basic and acidic residues" evidence="21">
    <location>
        <begin position="965"/>
        <end position="975"/>
    </location>
</feature>
<dbReference type="InterPro" id="IPR036443">
    <property type="entry name" value="Znf_RanBP2_sf"/>
</dbReference>
<dbReference type="Pfam" id="PF00641">
    <property type="entry name" value="Zn_ribbon_RanBP"/>
    <property type="match status" value="4"/>
</dbReference>
<keyword evidence="10" id="KW-0653">Protein transport</keyword>
<dbReference type="GO" id="GO:0006405">
    <property type="term" value="P:RNA export from nucleus"/>
    <property type="evidence" value="ECO:0007669"/>
    <property type="project" value="TreeGrafter"/>
</dbReference>
<evidence type="ECO:0000256" key="16">
    <source>
        <dbReference type="ARBA" id="ARBA00060842"/>
    </source>
</evidence>
<dbReference type="GO" id="GO:0008139">
    <property type="term" value="F:nuclear localization sequence binding"/>
    <property type="evidence" value="ECO:0007669"/>
    <property type="project" value="TreeGrafter"/>
</dbReference>
<dbReference type="GO" id="GO:0003677">
    <property type="term" value="F:DNA binding"/>
    <property type="evidence" value="ECO:0007669"/>
    <property type="project" value="UniProtKB-KW"/>
</dbReference>
<feature type="compositionally biased region" description="Polar residues" evidence="21">
    <location>
        <begin position="1220"/>
        <end position="1260"/>
    </location>
</feature>
<evidence type="ECO:0000256" key="15">
    <source>
        <dbReference type="ARBA" id="ARBA00023242"/>
    </source>
</evidence>
<dbReference type="GO" id="GO:0017056">
    <property type="term" value="F:structural constituent of nuclear pore"/>
    <property type="evidence" value="ECO:0007669"/>
    <property type="project" value="TreeGrafter"/>
</dbReference>
<feature type="domain" description="RanBP2-type" evidence="22">
    <location>
        <begin position="717"/>
        <end position="746"/>
    </location>
</feature>
<feature type="compositionally biased region" description="Polar residues" evidence="21">
    <location>
        <begin position="1154"/>
        <end position="1163"/>
    </location>
</feature>
<keyword evidence="7 20" id="KW-0863">Zinc-finger</keyword>
<dbReference type="InterPro" id="IPR013913">
    <property type="entry name" value="Nup153_N"/>
</dbReference>
<reference evidence="24" key="1">
    <citation type="submission" date="2025-08" db="UniProtKB">
        <authorList>
            <consortium name="RefSeq"/>
        </authorList>
    </citation>
    <scope>IDENTIFICATION</scope>
    <source>
        <tissue evidence="24">Blood</tissue>
    </source>
</reference>
<dbReference type="Pfam" id="PF10599">
    <property type="entry name" value="Nup_retrotrp_bd"/>
    <property type="match status" value="1"/>
</dbReference>
<feature type="compositionally biased region" description="Polar residues" evidence="21">
    <location>
        <begin position="421"/>
        <end position="433"/>
    </location>
</feature>